<dbReference type="SMART" id="SM00501">
    <property type="entry name" value="BRIGHT"/>
    <property type="match status" value="1"/>
</dbReference>
<dbReference type="InterPro" id="IPR036431">
    <property type="entry name" value="ARID_dom_sf"/>
</dbReference>
<dbReference type="GO" id="GO:0003677">
    <property type="term" value="F:DNA binding"/>
    <property type="evidence" value="ECO:0000318"/>
    <property type="project" value="GO_Central"/>
</dbReference>
<feature type="domain" description="ARID" evidence="2">
    <location>
        <begin position="105"/>
        <end position="196"/>
    </location>
</feature>
<dbReference type="Proteomes" id="UP000036987">
    <property type="component" value="Unassembled WGS sequence"/>
</dbReference>
<evidence type="ECO:0000259" key="2">
    <source>
        <dbReference type="PROSITE" id="PS51011"/>
    </source>
</evidence>
<dbReference type="SUPFAM" id="SSF46774">
    <property type="entry name" value="ARID-like"/>
    <property type="match status" value="1"/>
</dbReference>
<evidence type="ECO:0000313" key="4">
    <source>
        <dbReference type="Proteomes" id="UP000036987"/>
    </source>
</evidence>
<comment type="caution">
    <text evidence="3">The sequence shown here is derived from an EMBL/GenBank/DDBJ whole genome shotgun (WGS) entry which is preliminary data.</text>
</comment>
<sequence>MKKERDNFTSASDGGDNTHTPLFEVFSHLPTLPSPPPRLPSPSLDKGKGKMPLIPPSSLGMPSTSICRDWDFTSTRRASNSAHPSVEEKYEMIYPLQVHSHEVLIKNKHLFQETLKNFHSQMDTKYMTPIIGGKDLNLHLLYVEVTKRGGLERVIVEKKWREVIAVFKYPKTTTSASYILRKHYLGLLHHFEQVYFFGRQGPLVPPAAALETKGPGGKIKKPQVTTKRSFENVVIKKDNRPRWNGKIVGKFDNGYLVRVEMGSKSLHGVIYHSTSTASVRTVSDTVTLTLPLLIQKDNWREKDKSCDKSYPKPYRSEYNVYFADQNAKLKVSLCRSHLIDNRSII</sequence>
<dbReference type="OrthoDB" id="338531at2759"/>
<accession>A0A0K9P9U8</accession>
<feature type="region of interest" description="Disordered" evidence="1">
    <location>
        <begin position="1"/>
        <end position="58"/>
    </location>
</feature>
<dbReference type="CDD" id="cd16872">
    <property type="entry name" value="ARID_HMGB9-like"/>
    <property type="match status" value="1"/>
</dbReference>
<proteinExistence type="predicted"/>
<dbReference type="PANTHER" id="PTHR46691">
    <property type="entry name" value="HIGH MOBILITY GROUP B PROTEIN 9"/>
    <property type="match status" value="1"/>
</dbReference>
<dbReference type="SMART" id="SM01014">
    <property type="entry name" value="ARID"/>
    <property type="match status" value="1"/>
</dbReference>
<keyword evidence="4" id="KW-1185">Reference proteome</keyword>
<dbReference type="GO" id="GO:0005634">
    <property type="term" value="C:nucleus"/>
    <property type="evidence" value="ECO:0000318"/>
    <property type="project" value="GO_Central"/>
</dbReference>
<protein>
    <submittedName>
        <fullName evidence="3">High mobility group B protein 9</fullName>
    </submittedName>
</protein>
<dbReference type="AlphaFoldDB" id="A0A0K9P9U8"/>
<dbReference type="Gene3D" id="1.10.150.60">
    <property type="entry name" value="ARID DNA-binding domain"/>
    <property type="match status" value="1"/>
</dbReference>
<dbReference type="STRING" id="29655.A0A0K9P9U8"/>
<dbReference type="EMBL" id="LFYR01001011">
    <property type="protein sequence ID" value="KMZ65739.1"/>
    <property type="molecule type" value="Genomic_DNA"/>
</dbReference>
<dbReference type="InterPro" id="IPR045303">
    <property type="entry name" value="ARID_HMGB9-like"/>
</dbReference>
<gene>
    <name evidence="3" type="ORF">ZOSMA_30G00200</name>
</gene>
<dbReference type="PANTHER" id="PTHR46691:SF1">
    <property type="entry name" value="AT-RICH INTERACTIVE DOMAIN-CONTAINING PROTEIN 2"/>
    <property type="match status" value="1"/>
</dbReference>
<reference evidence="4" key="1">
    <citation type="journal article" date="2016" name="Nature">
        <title>The genome of the seagrass Zostera marina reveals angiosperm adaptation to the sea.</title>
        <authorList>
            <person name="Olsen J.L."/>
            <person name="Rouze P."/>
            <person name="Verhelst B."/>
            <person name="Lin Y.-C."/>
            <person name="Bayer T."/>
            <person name="Collen J."/>
            <person name="Dattolo E."/>
            <person name="De Paoli E."/>
            <person name="Dittami S."/>
            <person name="Maumus F."/>
            <person name="Michel G."/>
            <person name="Kersting A."/>
            <person name="Lauritano C."/>
            <person name="Lohaus R."/>
            <person name="Toepel M."/>
            <person name="Tonon T."/>
            <person name="Vanneste K."/>
            <person name="Amirebrahimi M."/>
            <person name="Brakel J."/>
            <person name="Bostroem C."/>
            <person name="Chovatia M."/>
            <person name="Grimwood J."/>
            <person name="Jenkins J.W."/>
            <person name="Jueterbock A."/>
            <person name="Mraz A."/>
            <person name="Stam W.T."/>
            <person name="Tice H."/>
            <person name="Bornberg-Bauer E."/>
            <person name="Green P.J."/>
            <person name="Pearson G.A."/>
            <person name="Procaccini G."/>
            <person name="Duarte C.M."/>
            <person name="Schmutz J."/>
            <person name="Reusch T.B.H."/>
            <person name="Van de Peer Y."/>
        </authorList>
    </citation>
    <scope>NUCLEOTIDE SEQUENCE [LARGE SCALE GENOMIC DNA]</scope>
    <source>
        <strain evidence="4">cv. Finnish</strain>
    </source>
</reference>
<feature type="compositionally biased region" description="Polar residues" evidence="1">
    <location>
        <begin position="8"/>
        <end position="20"/>
    </location>
</feature>
<name>A0A0K9P9U8_ZOSMR</name>
<organism evidence="3 4">
    <name type="scientific">Zostera marina</name>
    <name type="common">Eelgrass</name>
    <dbReference type="NCBI Taxonomy" id="29655"/>
    <lineage>
        <taxon>Eukaryota</taxon>
        <taxon>Viridiplantae</taxon>
        <taxon>Streptophyta</taxon>
        <taxon>Embryophyta</taxon>
        <taxon>Tracheophyta</taxon>
        <taxon>Spermatophyta</taxon>
        <taxon>Magnoliopsida</taxon>
        <taxon>Liliopsida</taxon>
        <taxon>Zosteraceae</taxon>
        <taxon>Zostera</taxon>
    </lineage>
</organism>
<evidence type="ECO:0000313" key="3">
    <source>
        <dbReference type="EMBL" id="KMZ65739.1"/>
    </source>
</evidence>
<dbReference type="InterPro" id="IPR001606">
    <property type="entry name" value="ARID_dom"/>
</dbReference>
<evidence type="ECO:0000256" key="1">
    <source>
        <dbReference type="SAM" id="MobiDB-lite"/>
    </source>
</evidence>
<dbReference type="Pfam" id="PF01388">
    <property type="entry name" value="ARID"/>
    <property type="match status" value="1"/>
</dbReference>
<dbReference type="PROSITE" id="PS51011">
    <property type="entry name" value="ARID"/>
    <property type="match status" value="1"/>
</dbReference>